<evidence type="ECO:0000256" key="10">
    <source>
        <dbReference type="RuleBase" id="RU000594"/>
    </source>
</evidence>
<dbReference type="NCBIfam" id="TIGR00077">
    <property type="entry name" value="lspA"/>
    <property type="match status" value="1"/>
</dbReference>
<dbReference type="GO" id="GO:0005886">
    <property type="term" value="C:plasma membrane"/>
    <property type="evidence" value="ECO:0007669"/>
    <property type="project" value="UniProtKB-SubCell"/>
</dbReference>
<dbReference type="HAMAP" id="MF_00161">
    <property type="entry name" value="LspA"/>
    <property type="match status" value="1"/>
</dbReference>
<feature type="active site" evidence="9">
    <location>
        <position position="125"/>
    </location>
</feature>
<proteinExistence type="inferred from homology"/>
<dbReference type="PROSITE" id="PS00855">
    <property type="entry name" value="SPASE_II"/>
    <property type="match status" value="1"/>
</dbReference>
<accession>A0A4D6XJ22</accession>
<comment type="subcellular location">
    <subcellularLocation>
        <location evidence="9">Cell membrane</location>
        <topology evidence="9">Multi-pass membrane protein</topology>
    </subcellularLocation>
</comment>
<comment type="pathway">
    <text evidence="9">Protein modification; lipoprotein biosynthesis (signal peptide cleavage).</text>
</comment>
<dbReference type="InterPro" id="IPR001872">
    <property type="entry name" value="Peptidase_A8"/>
</dbReference>
<comment type="catalytic activity">
    <reaction evidence="9 10">
        <text>Release of signal peptides from bacterial membrane prolipoproteins. Hydrolyzes -Xaa-Yaa-Zaa-|-(S,diacylglyceryl)Cys-, in which Xaa is hydrophobic (preferably Leu), and Yaa (Ala or Ser) and Zaa (Gly or Ala) have small, neutral side chains.</text>
        <dbReference type="EC" id="3.4.23.36"/>
    </reaction>
</comment>
<reference evidence="12 13" key="2">
    <citation type="submission" date="2019-05" db="EMBL/GenBank/DDBJ databases">
        <title>Genome evolution of the obligate endosymbiont Buchnera aphidicola.</title>
        <authorList>
            <person name="Moran N.A."/>
        </authorList>
    </citation>
    <scope>NUCLEOTIDE SEQUENCE [LARGE SCALE GENOMIC DNA]</scope>
    <source>
        <strain evidence="12 13">Aar</strain>
    </source>
</reference>
<feature type="transmembrane region" description="Helical" evidence="9">
    <location>
        <begin position="72"/>
        <end position="90"/>
    </location>
</feature>
<keyword evidence="3 9" id="KW-0645">Protease</keyword>
<dbReference type="OrthoDB" id="9810259at2"/>
<feature type="transmembrane region" description="Helical" evidence="9">
    <location>
        <begin position="102"/>
        <end position="122"/>
    </location>
</feature>
<dbReference type="PANTHER" id="PTHR33695:SF1">
    <property type="entry name" value="LIPOPROTEIN SIGNAL PEPTIDASE"/>
    <property type="match status" value="1"/>
</dbReference>
<evidence type="ECO:0000256" key="4">
    <source>
        <dbReference type="ARBA" id="ARBA00022692"/>
    </source>
</evidence>
<keyword evidence="5 9" id="KW-0064">Aspartyl protease</keyword>
<evidence type="ECO:0000256" key="5">
    <source>
        <dbReference type="ARBA" id="ARBA00022750"/>
    </source>
</evidence>
<dbReference type="GO" id="GO:0006508">
    <property type="term" value="P:proteolysis"/>
    <property type="evidence" value="ECO:0007669"/>
    <property type="project" value="UniProtKB-KW"/>
</dbReference>
<organism evidence="12 13">
    <name type="scientific">Buchnera aphidicola</name>
    <name type="common">Artemisaphis artemisicola</name>
    <dbReference type="NCBI Taxonomy" id="1241836"/>
    <lineage>
        <taxon>Bacteria</taxon>
        <taxon>Pseudomonadati</taxon>
        <taxon>Pseudomonadota</taxon>
        <taxon>Gammaproteobacteria</taxon>
        <taxon>Enterobacterales</taxon>
        <taxon>Erwiniaceae</taxon>
        <taxon>Buchnera</taxon>
    </lineage>
</organism>
<evidence type="ECO:0000256" key="6">
    <source>
        <dbReference type="ARBA" id="ARBA00022801"/>
    </source>
</evidence>
<dbReference type="PANTHER" id="PTHR33695">
    <property type="entry name" value="LIPOPROTEIN SIGNAL PEPTIDASE"/>
    <property type="match status" value="1"/>
</dbReference>
<evidence type="ECO:0000256" key="11">
    <source>
        <dbReference type="RuleBase" id="RU004181"/>
    </source>
</evidence>
<protein>
    <recommendedName>
        <fullName evidence="9">Lipoprotein signal peptidase</fullName>
        <ecNumber evidence="9">3.4.23.36</ecNumber>
    </recommendedName>
    <alternativeName>
        <fullName evidence="9">Prolipoprotein signal peptidase</fullName>
    </alternativeName>
    <alternativeName>
        <fullName evidence="9">Signal peptidase II</fullName>
        <shortName evidence="9">SPase II</shortName>
    </alternativeName>
</protein>
<evidence type="ECO:0000256" key="1">
    <source>
        <dbReference type="ARBA" id="ARBA00006139"/>
    </source>
</evidence>
<evidence type="ECO:0000313" key="12">
    <source>
        <dbReference type="EMBL" id="QCI15839.1"/>
    </source>
</evidence>
<keyword evidence="8 9" id="KW-0472">Membrane</keyword>
<reference evidence="12 13" key="1">
    <citation type="submission" date="2018-12" db="EMBL/GenBank/DDBJ databases">
        <authorList>
            <person name="Chong R.A."/>
        </authorList>
    </citation>
    <scope>NUCLEOTIDE SEQUENCE [LARGE SCALE GENOMIC DNA]</scope>
    <source>
        <strain evidence="12 13">Aar</strain>
    </source>
</reference>
<dbReference type="GO" id="GO:0004190">
    <property type="term" value="F:aspartic-type endopeptidase activity"/>
    <property type="evidence" value="ECO:0007669"/>
    <property type="project" value="UniProtKB-UniRule"/>
</dbReference>
<dbReference type="AlphaFoldDB" id="A0A4D6XJ22"/>
<dbReference type="EC" id="3.4.23.36" evidence="9"/>
<feature type="transmembrane region" description="Helical" evidence="9">
    <location>
        <begin position="12"/>
        <end position="33"/>
    </location>
</feature>
<dbReference type="Pfam" id="PF01252">
    <property type="entry name" value="Peptidase_A8"/>
    <property type="match status" value="1"/>
</dbReference>
<dbReference type="RefSeq" id="WP_158364136.1">
    <property type="nucleotide sequence ID" value="NZ_CP034900.1"/>
</dbReference>
<gene>
    <name evidence="9 12" type="primary">lspA</name>
    <name evidence="12" type="ORF">D9V59_00725</name>
</gene>
<evidence type="ECO:0000313" key="13">
    <source>
        <dbReference type="Proteomes" id="UP000298654"/>
    </source>
</evidence>
<comment type="function">
    <text evidence="9 10">This protein specifically catalyzes the removal of signal peptides from prolipoproteins.</text>
</comment>
<dbReference type="PRINTS" id="PR00781">
    <property type="entry name" value="LIPOSIGPTASE"/>
</dbReference>
<evidence type="ECO:0000256" key="9">
    <source>
        <dbReference type="HAMAP-Rule" id="MF_00161"/>
    </source>
</evidence>
<dbReference type="UniPathway" id="UPA00665"/>
<keyword evidence="4 9" id="KW-0812">Transmembrane</keyword>
<keyword evidence="7 9" id="KW-1133">Transmembrane helix</keyword>
<sequence>MKNQYFKKYNKWFNIIIIIPILIIDFFSKYWIIKHIKISETIEILPIVSIVQVHNDGAAFSFLSNQSGWQRWFLSTVSISTVLVIIRIIIKSQKNEIKKITAYCLIMAGAIGNLIDRILYGFVIDFIDMHLDTWHFATFNIADCSIFFGIIILAQTNR</sequence>
<dbReference type="EMBL" id="CP034900">
    <property type="protein sequence ID" value="QCI15839.1"/>
    <property type="molecule type" value="Genomic_DNA"/>
</dbReference>
<evidence type="ECO:0000256" key="7">
    <source>
        <dbReference type="ARBA" id="ARBA00022989"/>
    </source>
</evidence>
<keyword evidence="2 9" id="KW-1003">Cell membrane</keyword>
<dbReference type="Proteomes" id="UP000298654">
    <property type="component" value="Chromosome"/>
</dbReference>
<feature type="active site" evidence="9">
    <location>
        <position position="143"/>
    </location>
</feature>
<evidence type="ECO:0000256" key="2">
    <source>
        <dbReference type="ARBA" id="ARBA00022475"/>
    </source>
</evidence>
<keyword evidence="6 9" id="KW-0378">Hydrolase</keyword>
<evidence type="ECO:0000256" key="3">
    <source>
        <dbReference type="ARBA" id="ARBA00022670"/>
    </source>
</evidence>
<feature type="transmembrane region" description="Helical" evidence="9">
    <location>
        <begin position="134"/>
        <end position="154"/>
    </location>
</feature>
<name>A0A4D6XJ22_9GAMM</name>
<comment type="similarity">
    <text evidence="1 9 11">Belongs to the peptidase A8 family.</text>
</comment>
<evidence type="ECO:0000256" key="8">
    <source>
        <dbReference type="ARBA" id="ARBA00023136"/>
    </source>
</evidence>